<feature type="region of interest" description="Disordered" evidence="2">
    <location>
        <begin position="354"/>
        <end position="395"/>
    </location>
</feature>
<comment type="caution">
    <text evidence="3">The sequence shown here is derived from an EMBL/GenBank/DDBJ whole genome shotgun (WGS) entry which is preliminary data.</text>
</comment>
<feature type="coiled-coil region" evidence="1">
    <location>
        <begin position="16"/>
        <end position="46"/>
    </location>
</feature>
<name>A0AA39WP74_9PEZI</name>
<proteinExistence type="predicted"/>
<dbReference type="CDD" id="cd14688">
    <property type="entry name" value="bZIP_YAP"/>
    <property type="match status" value="1"/>
</dbReference>
<feature type="region of interest" description="Disordered" evidence="2">
    <location>
        <begin position="275"/>
        <end position="303"/>
    </location>
</feature>
<feature type="compositionally biased region" description="Low complexity" evidence="2">
    <location>
        <begin position="362"/>
        <end position="376"/>
    </location>
</feature>
<feature type="region of interest" description="Disordered" evidence="2">
    <location>
        <begin position="76"/>
        <end position="112"/>
    </location>
</feature>
<evidence type="ECO:0000313" key="4">
    <source>
        <dbReference type="Proteomes" id="UP001175000"/>
    </source>
</evidence>
<dbReference type="EMBL" id="JAULSU010000004">
    <property type="protein sequence ID" value="KAK0618991.1"/>
    <property type="molecule type" value="Genomic_DNA"/>
</dbReference>
<feature type="compositionally biased region" description="Basic residues" evidence="2">
    <location>
        <begin position="386"/>
        <end position="395"/>
    </location>
</feature>
<keyword evidence="4" id="KW-1185">Reference proteome</keyword>
<reference evidence="3" key="1">
    <citation type="submission" date="2023-06" db="EMBL/GenBank/DDBJ databases">
        <title>Genome-scale phylogeny and comparative genomics of the fungal order Sordariales.</title>
        <authorList>
            <consortium name="Lawrence Berkeley National Laboratory"/>
            <person name="Hensen N."/>
            <person name="Bonometti L."/>
            <person name="Westerberg I."/>
            <person name="Brannstrom I.O."/>
            <person name="Guillou S."/>
            <person name="Cros-Aarteil S."/>
            <person name="Calhoun S."/>
            <person name="Haridas S."/>
            <person name="Kuo A."/>
            <person name="Mondo S."/>
            <person name="Pangilinan J."/>
            <person name="Riley R."/>
            <person name="Labutti K."/>
            <person name="Andreopoulos B."/>
            <person name="Lipzen A."/>
            <person name="Chen C."/>
            <person name="Yanf M."/>
            <person name="Daum C."/>
            <person name="Ng V."/>
            <person name="Clum A."/>
            <person name="Steindorff A."/>
            <person name="Ohm R."/>
            <person name="Martin F."/>
            <person name="Silar P."/>
            <person name="Natvig D."/>
            <person name="Lalanne C."/>
            <person name="Gautier V."/>
            <person name="Ament-Velasquez S.L."/>
            <person name="Kruys A."/>
            <person name="Hutchinson M.I."/>
            <person name="Powell A.J."/>
            <person name="Barry K."/>
            <person name="Miller A.N."/>
            <person name="Grigoriev I.V."/>
            <person name="Debuchy R."/>
            <person name="Gladieux P."/>
            <person name="Thoren M.H."/>
            <person name="Johannesson H."/>
        </authorList>
    </citation>
    <scope>NUCLEOTIDE SEQUENCE</scope>
    <source>
        <strain evidence="3">CBS 606.72</strain>
    </source>
</reference>
<keyword evidence="1" id="KW-0175">Coiled coil</keyword>
<gene>
    <name evidence="3" type="ORF">B0T14DRAFT_198639</name>
</gene>
<evidence type="ECO:0000313" key="3">
    <source>
        <dbReference type="EMBL" id="KAK0618991.1"/>
    </source>
</evidence>
<evidence type="ECO:0000256" key="1">
    <source>
        <dbReference type="SAM" id="Coils"/>
    </source>
</evidence>
<protein>
    <submittedName>
        <fullName evidence="3">Uncharacterized protein</fullName>
    </submittedName>
</protein>
<dbReference type="AlphaFoldDB" id="A0AA39WP74"/>
<evidence type="ECO:0000256" key="2">
    <source>
        <dbReference type="SAM" id="MobiDB-lite"/>
    </source>
</evidence>
<sequence>MCQRRERGRLAQRAFRRRQIDTIRELREENQALRDAIDEISRAAAAGPAHTHNRQSQLQAAIQNAFRVAGLDASLTRSLTDPGEDDDSDPPPGTPGFPQPQHHRQGLLEGGTIDPNLDFMSLGAPLLPTTAAATTSANIYSQLAAPTSPLYPHQTPSEASSGGRMSPRFSYGLWFEPDRAIRIVHPPHDIVPYIGESMRSLAGTIFWTGMGFSLGAFKTLLTARYRGVVLDDLPGVSSPDHFDPVARDDPAMYTYANDDTDDTLSLSVFRHAQPKRRQPLLHQHPPSRIVVVGGPDDEVLDQPHEDELLDDDNTYLPSSLHAAAAAAAEYAGAAAEFAAGTTTTDRLEPHANQPFSAVCDNQTPSQRQSPQSQPSQSPQPPPLTPSKKHKRYHRRVQRASRIIQRMFSPTIRGSSEKTVYDIIHARFTWRTKGWIAGDHPGRDPEGPMRLFSALLREPDHPAAYGEAHLWMTPVEIEGYLSQRLRMTPAGWVVWKEAIAGRGDTRRIQMLNRLVDLFVLNVMCFGDGPRWRTDWVAKWTEQWIEEVAVGPAGVGLWF</sequence>
<dbReference type="Proteomes" id="UP001175000">
    <property type="component" value="Unassembled WGS sequence"/>
</dbReference>
<organism evidence="3 4">
    <name type="scientific">Immersiella caudata</name>
    <dbReference type="NCBI Taxonomy" id="314043"/>
    <lineage>
        <taxon>Eukaryota</taxon>
        <taxon>Fungi</taxon>
        <taxon>Dikarya</taxon>
        <taxon>Ascomycota</taxon>
        <taxon>Pezizomycotina</taxon>
        <taxon>Sordariomycetes</taxon>
        <taxon>Sordariomycetidae</taxon>
        <taxon>Sordariales</taxon>
        <taxon>Lasiosphaeriaceae</taxon>
        <taxon>Immersiella</taxon>
    </lineage>
</organism>
<accession>A0AA39WP74</accession>